<gene>
    <name evidence="2" type="ORF">OMW55_03645</name>
</gene>
<dbReference type="Proteomes" id="UP001526246">
    <property type="component" value="Unassembled WGS sequence"/>
</dbReference>
<dbReference type="Gene3D" id="3.10.180.10">
    <property type="entry name" value="2,3-Dihydroxybiphenyl 1,2-Dioxygenase, domain 1"/>
    <property type="match status" value="2"/>
</dbReference>
<name>A0ABT3JCU3_9SPHN</name>
<dbReference type="RefSeq" id="WP_264880896.1">
    <property type="nucleotide sequence ID" value="NZ_JAPDOB010000001.1"/>
</dbReference>
<dbReference type="Pfam" id="PF00903">
    <property type="entry name" value="Glyoxalase"/>
    <property type="match status" value="1"/>
</dbReference>
<dbReference type="CDD" id="cd06587">
    <property type="entry name" value="VOC"/>
    <property type="match status" value="1"/>
</dbReference>
<dbReference type="InterPro" id="IPR004360">
    <property type="entry name" value="Glyas_Fos-R_dOase_dom"/>
</dbReference>
<dbReference type="SUPFAM" id="SSF54593">
    <property type="entry name" value="Glyoxalase/Bleomycin resistance protein/Dihydroxybiphenyl dioxygenase"/>
    <property type="match status" value="2"/>
</dbReference>
<evidence type="ECO:0000259" key="1">
    <source>
        <dbReference type="PROSITE" id="PS51819"/>
    </source>
</evidence>
<evidence type="ECO:0000313" key="3">
    <source>
        <dbReference type="Proteomes" id="UP001526246"/>
    </source>
</evidence>
<evidence type="ECO:0000313" key="2">
    <source>
        <dbReference type="EMBL" id="MCW3796898.1"/>
    </source>
</evidence>
<proteinExistence type="predicted"/>
<protein>
    <submittedName>
        <fullName evidence="2">VOC family protein</fullName>
    </submittedName>
</protein>
<dbReference type="InterPro" id="IPR037523">
    <property type="entry name" value="VOC_core"/>
</dbReference>
<dbReference type="EMBL" id="JAPDOB010000001">
    <property type="protein sequence ID" value="MCW3796898.1"/>
    <property type="molecule type" value="Genomic_DNA"/>
</dbReference>
<sequence length="297" mass="32186">MYPRIHHVGVSAPPAAYDLLSDLAATGATRIGDKWDVGDHVIEVLRMPNLYVAWEPAEDRVSFAGRRRRDINAPGLAHLCLQGRDGALLRRTMEQAGTNFFSPPIRLGTGYEYAYARAADGRLLELESAPGMPPRPPAWVAHLAYVSQRADELAAFYASLLGVKLISGGRFSQNANMDRMAGLEGIDVEIWWVKSAPIGLEFFRYHAPASGDRGLGNASYAHLGLEVAEIAAAITIIRELGGCQEGGIMQGKDGSAAWARDPDGNRIQLLQLHGDHHRVSSLPYPTILAEADAVRAA</sequence>
<comment type="caution">
    <text evidence="2">The sequence shown here is derived from an EMBL/GenBank/DDBJ whole genome shotgun (WGS) entry which is preliminary data.</text>
</comment>
<reference evidence="2 3" key="1">
    <citation type="submission" date="2022-10" db="EMBL/GenBank/DDBJ databases">
        <title>Sphingomonas sp.</title>
        <authorList>
            <person name="Jin C."/>
        </authorList>
    </citation>
    <scope>NUCLEOTIDE SEQUENCE [LARGE SCALE GENOMIC DNA]</scope>
    <source>
        <strain evidence="2 3">BN140010</strain>
    </source>
</reference>
<feature type="domain" description="VOC" evidence="1">
    <location>
        <begin position="139"/>
        <end position="272"/>
    </location>
</feature>
<dbReference type="PROSITE" id="PS51819">
    <property type="entry name" value="VOC"/>
    <property type="match status" value="1"/>
</dbReference>
<accession>A0ABT3JCU3</accession>
<organism evidence="2 3">
    <name type="scientific">Sphingomonas arvum</name>
    <dbReference type="NCBI Taxonomy" id="2992113"/>
    <lineage>
        <taxon>Bacteria</taxon>
        <taxon>Pseudomonadati</taxon>
        <taxon>Pseudomonadota</taxon>
        <taxon>Alphaproteobacteria</taxon>
        <taxon>Sphingomonadales</taxon>
        <taxon>Sphingomonadaceae</taxon>
        <taxon>Sphingomonas</taxon>
    </lineage>
</organism>
<keyword evidence="3" id="KW-1185">Reference proteome</keyword>
<dbReference type="InterPro" id="IPR029068">
    <property type="entry name" value="Glyas_Bleomycin-R_OHBP_Dase"/>
</dbReference>